<sequence>MYSRLPIVRRTTEFDALVEHRLQRLHQEIDDARSRLAAEPEIEILTHLCGVLSDLGDTLSRRA</sequence>
<protein>
    <submittedName>
        <fullName evidence="1">Uncharacterized protein</fullName>
    </submittedName>
</protein>
<dbReference type="EMBL" id="BAAAOR010000012">
    <property type="protein sequence ID" value="GAA1511817.1"/>
    <property type="molecule type" value="Genomic_DNA"/>
</dbReference>
<organism evidence="1 2">
    <name type="scientific">Nocardioides humi</name>
    <dbReference type="NCBI Taxonomy" id="449461"/>
    <lineage>
        <taxon>Bacteria</taxon>
        <taxon>Bacillati</taxon>
        <taxon>Actinomycetota</taxon>
        <taxon>Actinomycetes</taxon>
        <taxon>Propionibacteriales</taxon>
        <taxon>Nocardioidaceae</taxon>
        <taxon>Nocardioides</taxon>
    </lineage>
</organism>
<evidence type="ECO:0000313" key="1">
    <source>
        <dbReference type="EMBL" id="GAA1511817.1"/>
    </source>
</evidence>
<proteinExistence type="predicted"/>
<gene>
    <name evidence="1" type="ORF">GCM10009788_15370</name>
</gene>
<name>A0ABN2A6H8_9ACTN</name>
<reference evidence="1 2" key="1">
    <citation type="journal article" date="2019" name="Int. J. Syst. Evol. Microbiol.">
        <title>The Global Catalogue of Microorganisms (GCM) 10K type strain sequencing project: providing services to taxonomists for standard genome sequencing and annotation.</title>
        <authorList>
            <consortium name="The Broad Institute Genomics Platform"/>
            <consortium name="The Broad Institute Genome Sequencing Center for Infectious Disease"/>
            <person name="Wu L."/>
            <person name="Ma J."/>
        </authorList>
    </citation>
    <scope>NUCLEOTIDE SEQUENCE [LARGE SCALE GENOMIC DNA]</scope>
    <source>
        <strain evidence="1 2">JCM 14942</strain>
    </source>
</reference>
<dbReference type="Proteomes" id="UP001500842">
    <property type="component" value="Unassembled WGS sequence"/>
</dbReference>
<dbReference type="RefSeq" id="WP_141005770.1">
    <property type="nucleotide sequence ID" value="NZ_BAAAOR010000012.1"/>
</dbReference>
<keyword evidence="2" id="KW-1185">Reference proteome</keyword>
<accession>A0ABN2A6H8</accession>
<evidence type="ECO:0000313" key="2">
    <source>
        <dbReference type="Proteomes" id="UP001500842"/>
    </source>
</evidence>
<comment type="caution">
    <text evidence="1">The sequence shown here is derived from an EMBL/GenBank/DDBJ whole genome shotgun (WGS) entry which is preliminary data.</text>
</comment>